<evidence type="ECO:0000313" key="4">
    <source>
        <dbReference type="RefSeq" id="XP_065643383.1"/>
    </source>
</evidence>
<sequence length="695" mass="80358">MNHGPPCFRRCGQVFHRIGNLRPNQDVPLKYCQLYIYDPLAAVNFRMQFRGNDLCLNDLMFRLQTIISEENPFALAFKYMAEVEDEEIRQAALKGRSVSVVKMSLLKGYDRRRYNVLSHNEVAVVFVGEDGAPPVSREVVIYPRGHPLKTISRMSANLDPMVYPLFFPSGHAGWHNQLVHNPEQTTLVRNRVTLSQYYNYKLSIRQFFSSLFYGKKLFQLYAVDAPGRVVVLPSTYVGSPRVLKENFEDAMAINKMYSKPDLFINFTCNPKWREITENLYPGQIANDRPNLVIRVFKLKLNNLLNDIFKHGVLGKVVTHVQVIEFQKRVLPHFHILLHFANDDKLETAHDINNLISAEIPGPIVNRDLYDVVKTCMIHGPCGILNPNSPCLKDGVRSKIYPKESNAKTVAVHNGYPRYRRRDNSLVINLKVNNLNNRSVKGHDCANILINEQINHDEVNTFLDCRYVSVPEALWRIFEYPTSYLSHSIISLKVHLPENQLAYFREGAEQVALDRAAQRDKHLTAWFKLNTENERAHCYSYVDIPYHVILDDKHCKWKVRQRGGNRVIVRMYKVNPTGELFFLRQLLLKLKGALSWEDVRTVNGIVLETFREACVLKGLLQDDTKWQNTLSEAVLTCMPKQIRQLFSIILTLCEPDNRLHFWNTCKAFMMEDFIHLSVPLLIAERATLHQIKILKG</sequence>
<evidence type="ECO:0000313" key="2">
    <source>
        <dbReference type="Proteomes" id="UP001652625"/>
    </source>
</evidence>
<evidence type="ECO:0000313" key="3">
    <source>
        <dbReference type="RefSeq" id="XP_065643128.1"/>
    </source>
</evidence>
<keyword evidence="2" id="KW-1185">Reference proteome</keyword>
<dbReference type="PANTHER" id="PTHR45786:SF74">
    <property type="entry name" value="ATP-DEPENDENT DNA HELICASE"/>
    <property type="match status" value="1"/>
</dbReference>
<dbReference type="InterPro" id="IPR025476">
    <property type="entry name" value="Helitron_helicase-like"/>
</dbReference>
<organism evidence="2 4">
    <name type="scientific">Hydra vulgaris</name>
    <name type="common">Hydra</name>
    <name type="synonym">Hydra attenuata</name>
    <dbReference type="NCBI Taxonomy" id="6087"/>
    <lineage>
        <taxon>Eukaryota</taxon>
        <taxon>Metazoa</taxon>
        <taxon>Cnidaria</taxon>
        <taxon>Hydrozoa</taxon>
        <taxon>Hydroidolina</taxon>
        <taxon>Anthoathecata</taxon>
        <taxon>Aplanulata</taxon>
        <taxon>Hydridae</taxon>
        <taxon>Hydra</taxon>
    </lineage>
</organism>
<feature type="domain" description="Helitron helicase-like" evidence="1">
    <location>
        <begin position="226"/>
        <end position="337"/>
    </location>
</feature>
<protein>
    <submittedName>
        <fullName evidence="3">Uncharacterized protein LOC136074715</fullName>
    </submittedName>
    <submittedName>
        <fullName evidence="4">Uncharacterized protein LOC136075071</fullName>
    </submittedName>
</protein>
<reference evidence="2 3" key="1">
    <citation type="submission" date="2025-05" db="UniProtKB">
        <authorList>
            <consortium name="RefSeq"/>
        </authorList>
    </citation>
    <scope>NUCLEOTIDE SEQUENCE [LARGE SCALE GENOMIC DNA]</scope>
</reference>
<evidence type="ECO:0000259" key="1">
    <source>
        <dbReference type="Pfam" id="PF14214"/>
    </source>
</evidence>
<name>A0ABM4B3H3_HYDVU</name>
<dbReference type="Pfam" id="PF14214">
    <property type="entry name" value="Helitron_like_N"/>
    <property type="match status" value="1"/>
</dbReference>
<proteinExistence type="predicted"/>
<dbReference type="PANTHER" id="PTHR45786">
    <property type="entry name" value="DNA BINDING PROTEIN-LIKE"/>
    <property type="match status" value="1"/>
</dbReference>
<gene>
    <name evidence="4" type="primary">LOC136075071</name>
    <name evidence="3" type="synonym">LOC136074715</name>
</gene>
<dbReference type="RefSeq" id="XP_065643128.1">
    <property type="nucleotide sequence ID" value="XM_065787056.1"/>
</dbReference>
<dbReference type="RefSeq" id="XP_065643383.1">
    <property type="nucleotide sequence ID" value="XM_065787311.1"/>
</dbReference>
<dbReference type="Proteomes" id="UP001652625">
    <property type="component" value="Chromosome 01"/>
</dbReference>
<accession>A0ABM4B3H3</accession>
<dbReference type="GeneID" id="136075071"/>